<reference evidence="2" key="1">
    <citation type="submission" date="2014-09" db="EMBL/GenBank/DDBJ databases">
        <authorList>
            <person name="Gomez-Valero L."/>
        </authorList>
    </citation>
    <scope>NUCLEOTIDE SEQUENCE [LARGE SCALE GENOMIC DNA]</scope>
    <source>
        <strain evidence="2">ATCC700992</strain>
        <plasmid evidence="2">LLAP10_pB</plasmid>
    </source>
</reference>
<gene>
    <name evidence="1" type="ORF">LFA_pB0002</name>
</gene>
<dbReference type="EMBL" id="LN614829">
    <property type="protein sequence ID" value="CEG59362.1"/>
    <property type="molecule type" value="Genomic_DNA"/>
</dbReference>
<dbReference type="Proteomes" id="UP000032430">
    <property type="component" value="Plasmid III"/>
</dbReference>
<dbReference type="RefSeq" id="WP_045097964.1">
    <property type="nucleotide sequence ID" value="NZ_LN614829.1"/>
</dbReference>
<protein>
    <submittedName>
        <fullName evidence="1">Uncharacterized protein</fullName>
    </submittedName>
</protein>
<sequence>MAKELTRPSWYNDEFYNKSRTPEEWLYELWKRNTFNRDETALPDSIRNLSIKEQEQYFIKVIFEQKIEKILRLLKPTPPRPIRDVSISDVFIMYHLVTNTDWYKNNPHRVAFESAISAITNEDALSMEQKIAFHEMHETPWCVFYENYQQDSWCPKKEMEYLSGLLFSLDPAYSKKDTLTVLKRKLNASVGKLQDIQVQFDRWQESKILAVFDLRLWFKIQGIGFTNIGIHKLIWPKGRVSSSTGHEVNPYDDIDHSIDLANKVIDRSSISSLLIMCEARKFKRETVT</sequence>
<geneLocation type="plasmid" evidence="2">
    <name>LLAP10_pB</name>
</geneLocation>
<evidence type="ECO:0000313" key="1">
    <source>
        <dbReference type="EMBL" id="CEG59362.1"/>
    </source>
</evidence>
<dbReference type="KEGG" id="lfa:LFA_pB0002"/>
<dbReference type="AlphaFoldDB" id="A0A098GBK9"/>
<keyword evidence="2" id="KW-1185">Reference proteome</keyword>
<keyword evidence="1" id="KW-0614">Plasmid</keyword>
<accession>A0A098GBK9</accession>
<organism evidence="1 2">
    <name type="scientific">Legionella fallonii LLAP-10</name>
    <dbReference type="NCBI Taxonomy" id="1212491"/>
    <lineage>
        <taxon>Bacteria</taxon>
        <taxon>Pseudomonadati</taxon>
        <taxon>Pseudomonadota</taxon>
        <taxon>Gammaproteobacteria</taxon>
        <taxon>Legionellales</taxon>
        <taxon>Legionellaceae</taxon>
        <taxon>Legionella</taxon>
    </lineage>
</organism>
<name>A0A098GBK9_9GAMM</name>
<evidence type="ECO:0000313" key="2">
    <source>
        <dbReference type="Proteomes" id="UP000032430"/>
    </source>
</evidence>
<proteinExistence type="predicted"/>
<dbReference type="HOGENOM" id="CLU_965738_0_0_6"/>
<dbReference type="OrthoDB" id="5633426at2"/>